<organism evidence="1">
    <name type="scientific">marine metagenome</name>
    <dbReference type="NCBI Taxonomy" id="408172"/>
    <lineage>
        <taxon>unclassified sequences</taxon>
        <taxon>metagenomes</taxon>
        <taxon>ecological metagenomes</taxon>
    </lineage>
</organism>
<accession>A0A381YVB9</accession>
<sequence>LNPTSFEVTFLPFDENIVGGEALSYPDGPNAETPDTLFMKTSRPLTVNDKFTFYTVNMLDTISRASLSEIKVVPNPYIVRALWDQNRFNQHIDFRHLPASCTIRIFNVAGEWITTLVKDGIVGNNEVYDEEGSLSWDLRNYEGLKVASGLYLYQLEGELLGEKVYKEGKIAIVLGP</sequence>
<gene>
    <name evidence="1" type="ORF">METZ01_LOCUS133819</name>
</gene>
<evidence type="ECO:0000313" key="1">
    <source>
        <dbReference type="EMBL" id="SVA80965.1"/>
    </source>
</evidence>
<proteinExistence type="predicted"/>
<feature type="non-terminal residue" evidence="1">
    <location>
        <position position="1"/>
    </location>
</feature>
<evidence type="ECO:0008006" key="2">
    <source>
        <dbReference type="Google" id="ProtNLM"/>
    </source>
</evidence>
<name>A0A381YVB9_9ZZZZ</name>
<reference evidence="1" key="1">
    <citation type="submission" date="2018-05" db="EMBL/GenBank/DDBJ databases">
        <authorList>
            <person name="Lanie J.A."/>
            <person name="Ng W.-L."/>
            <person name="Kazmierczak K.M."/>
            <person name="Andrzejewski T.M."/>
            <person name="Davidsen T.M."/>
            <person name="Wayne K.J."/>
            <person name="Tettelin H."/>
            <person name="Glass J.I."/>
            <person name="Rusch D."/>
            <person name="Podicherti R."/>
            <person name="Tsui H.-C.T."/>
            <person name="Winkler M.E."/>
        </authorList>
    </citation>
    <scope>NUCLEOTIDE SEQUENCE</scope>
</reference>
<dbReference type="AlphaFoldDB" id="A0A381YVB9"/>
<dbReference type="EMBL" id="UINC01019157">
    <property type="protein sequence ID" value="SVA80965.1"/>
    <property type="molecule type" value="Genomic_DNA"/>
</dbReference>
<protein>
    <recommendedName>
        <fullName evidence="2">FlgD Ig-like domain-containing protein</fullName>
    </recommendedName>
</protein>
<dbReference type="Gene3D" id="2.60.40.4070">
    <property type="match status" value="1"/>
</dbReference>